<dbReference type="SUPFAM" id="SSF54637">
    <property type="entry name" value="Thioesterase/thiol ester dehydrase-isomerase"/>
    <property type="match status" value="1"/>
</dbReference>
<dbReference type="AlphaFoldDB" id="A0A066UCR3"/>
<evidence type="ECO:0000313" key="1">
    <source>
        <dbReference type="EMBL" id="KDN24900.1"/>
    </source>
</evidence>
<dbReference type="OrthoDB" id="9814774at2"/>
<dbReference type="InterPro" id="IPR027961">
    <property type="entry name" value="DUF4442"/>
</dbReference>
<dbReference type="Gene3D" id="3.10.129.10">
    <property type="entry name" value="Hotdog Thioesterase"/>
    <property type="match status" value="1"/>
</dbReference>
<reference evidence="1 2" key="1">
    <citation type="journal article" date="2014" name="Genome Announc.">
        <title>Draft Genome Sequence of Moraxella bovoculi Strain 237T (ATCC BAA-1259T) Isolated from a Calf with Infectious Bovine Keratoconjunctivitis.</title>
        <authorList>
            <person name="Calcutt M.J."/>
            <person name="Foecking M.F."/>
            <person name="Martin N.T."/>
            <person name="Mhlanga-Mutangadura T."/>
            <person name="Reilly T.J."/>
        </authorList>
    </citation>
    <scope>NUCLEOTIDE SEQUENCE [LARGE SCALE GENOMIC DNA]</scope>
    <source>
        <strain evidence="1 2">237</strain>
    </source>
</reference>
<evidence type="ECO:0000313" key="2">
    <source>
        <dbReference type="Proteomes" id="UP000035860"/>
    </source>
</evidence>
<accession>A0A066UCR3</accession>
<name>A0A066UCR3_9GAMM</name>
<gene>
    <name evidence="1" type="ORF">MBO_06611</name>
</gene>
<sequence>MTIQSAKDRLDKLIKKGRKIAYPQLMPHLLKVRLATYAPLVGAGIRVEVMDLDNSLCVVSMPLTKLNQNIVGTQFGGSLFMMTDPFFMMMLMARLGKDYVVWDKKTTIDFIKAADSKVTARMKIDTEEINTIISLAKSGEPVFRDYQVNITDEHGKTIAKVDKTLYIRLRSHSKSHAQTARFE</sequence>
<dbReference type="RefSeq" id="WP_036365882.1">
    <property type="nucleotide sequence ID" value="NZ_AOMT01000025.1"/>
</dbReference>
<proteinExistence type="predicted"/>
<evidence type="ECO:0008006" key="3">
    <source>
        <dbReference type="Google" id="ProtNLM"/>
    </source>
</evidence>
<dbReference type="eggNOG" id="COG2050">
    <property type="taxonomic scope" value="Bacteria"/>
</dbReference>
<keyword evidence="2" id="KW-1185">Reference proteome</keyword>
<dbReference type="InterPro" id="IPR029069">
    <property type="entry name" value="HotDog_dom_sf"/>
</dbReference>
<dbReference type="EMBL" id="AOMT01000025">
    <property type="protein sequence ID" value="KDN24900.1"/>
    <property type="molecule type" value="Genomic_DNA"/>
</dbReference>
<comment type="caution">
    <text evidence="1">The sequence shown here is derived from an EMBL/GenBank/DDBJ whole genome shotgun (WGS) entry which is preliminary data.</text>
</comment>
<dbReference type="Proteomes" id="UP000035860">
    <property type="component" value="Unassembled WGS sequence"/>
</dbReference>
<dbReference type="Pfam" id="PF14539">
    <property type="entry name" value="DUF4442"/>
    <property type="match status" value="1"/>
</dbReference>
<protein>
    <recommendedName>
        <fullName evidence="3">DUF4442 domain-containing protein</fullName>
    </recommendedName>
</protein>
<organism evidence="1 2">
    <name type="scientific">Moraxella bovoculi 237</name>
    <dbReference type="NCBI Taxonomy" id="743974"/>
    <lineage>
        <taxon>Bacteria</taxon>
        <taxon>Pseudomonadati</taxon>
        <taxon>Pseudomonadota</taxon>
        <taxon>Gammaproteobacteria</taxon>
        <taxon>Moraxellales</taxon>
        <taxon>Moraxellaceae</taxon>
        <taxon>Moraxella</taxon>
    </lineage>
</organism>